<dbReference type="OrthoDB" id="2749329at2759"/>
<sequence>MLSFNHSMHHLLRQCHDGDNRPHRCIIRAVPHRAVKVEFPGQPGSSSSWPGTVHHDRVRHRAAPNMCAKDQARPRRQQEHDVLALGLDLDDDEEPPINSIEQIGLHHCLEMIEVMVSEPPMDDPPHYLRISKLAAPSKFEGTDDANAFKVWLQELLEYLAMLRVTGPSFDRDHLRMMGSALSGSASRWFFSTVQSPQGRGEIGPLRPR</sequence>
<accession>A0A1C7LKS1</accession>
<gene>
    <name evidence="1" type="ORF">A0H81_14666</name>
</gene>
<dbReference type="EMBL" id="LUGG01000045">
    <property type="protein sequence ID" value="OBZ65342.1"/>
    <property type="molecule type" value="Genomic_DNA"/>
</dbReference>
<comment type="caution">
    <text evidence="1">The sequence shown here is derived from an EMBL/GenBank/DDBJ whole genome shotgun (WGS) entry which is preliminary data.</text>
</comment>
<organism evidence="1 2">
    <name type="scientific">Grifola frondosa</name>
    <name type="common">Maitake</name>
    <name type="synonym">Polyporus frondosus</name>
    <dbReference type="NCBI Taxonomy" id="5627"/>
    <lineage>
        <taxon>Eukaryota</taxon>
        <taxon>Fungi</taxon>
        <taxon>Dikarya</taxon>
        <taxon>Basidiomycota</taxon>
        <taxon>Agaricomycotina</taxon>
        <taxon>Agaricomycetes</taxon>
        <taxon>Polyporales</taxon>
        <taxon>Grifolaceae</taxon>
        <taxon>Grifola</taxon>
    </lineage>
</organism>
<dbReference type="AlphaFoldDB" id="A0A1C7LKS1"/>
<evidence type="ECO:0000313" key="1">
    <source>
        <dbReference type="EMBL" id="OBZ65342.1"/>
    </source>
</evidence>
<evidence type="ECO:0000313" key="2">
    <source>
        <dbReference type="Proteomes" id="UP000092993"/>
    </source>
</evidence>
<proteinExistence type="predicted"/>
<name>A0A1C7LKS1_GRIFR</name>
<keyword evidence="2" id="KW-1185">Reference proteome</keyword>
<protein>
    <submittedName>
        <fullName evidence="1">Uncharacterized protein</fullName>
    </submittedName>
</protein>
<dbReference type="Proteomes" id="UP000092993">
    <property type="component" value="Unassembled WGS sequence"/>
</dbReference>
<reference evidence="1 2" key="1">
    <citation type="submission" date="2016-03" db="EMBL/GenBank/DDBJ databases">
        <title>Whole genome sequencing of Grifola frondosa 9006-11.</title>
        <authorList>
            <person name="Min B."/>
            <person name="Park H."/>
            <person name="Kim J.-G."/>
            <person name="Cho H."/>
            <person name="Oh Y.-L."/>
            <person name="Kong W.-S."/>
            <person name="Choi I.-G."/>
        </authorList>
    </citation>
    <scope>NUCLEOTIDE SEQUENCE [LARGE SCALE GENOMIC DNA]</scope>
    <source>
        <strain evidence="1 2">9006-11</strain>
    </source>
</reference>